<evidence type="ECO:0000259" key="4">
    <source>
        <dbReference type="Pfam" id="PF25989"/>
    </source>
</evidence>
<feature type="domain" description="CusB-like beta-barrel" evidence="3">
    <location>
        <begin position="208"/>
        <end position="279"/>
    </location>
</feature>
<comment type="similarity">
    <text evidence="1">Belongs to the membrane fusion protein (MFP) (TC 8.A.1) family.</text>
</comment>
<dbReference type="Gene3D" id="2.40.420.20">
    <property type="match status" value="1"/>
</dbReference>
<dbReference type="Pfam" id="PF25989">
    <property type="entry name" value="YknX_C"/>
    <property type="match status" value="1"/>
</dbReference>
<evidence type="ECO:0000313" key="5">
    <source>
        <dbReference type="EMBL" id="OMG53005.1"/>
    </source>
</evidence>
<evidence type="ECO:0000313" key="6">
    <source>
        <dbReference type="Proteomes" id="UP000187526"/>
    </source>
</evidence>
<dbReference type="Gene3D" id="2.40.30.170">
    <property type="match status" value="1"/>
</dbReference>
<evidence type="ECO:0000256" key="2">
    <source>
        <dbReference type="SAM" id="SignalP"/>
    </source>
</evidence>
<dbReference type="RefSeq" id="WP_076095620.1">
    <property type="nucleotide sequence ID" value="NZ_MTHD01000004.1"/>
</dbReference>
<reference evidence="5 6" key="1">
    <citation type="submission" date="2016-10" db="EMBL/GenBank/DDBJ databases">
        <title>Alkaliphiles isolated from bioreactors.</title>
        <authorList>
            <person name="Salah Z."/>
            <person name="Rout S.P."/>
            <person name="Humphreys P.N."/>
        </authorList>
    </citation>
    <scope>NUCLEOTIDE SEQUENCE [LARGE SCALE GENOMIC DNA]</scope>
    <source>
        <strain evidence="5 6">ZS02</strain>
    </source>
</reference>
<dbReference type="InterPro" id="IPR006143">
    <property type="entry name" value="RND_pump_MFP"/>
</dbReference>
<protein>
    <submittedName>
        <fullName evidence="5">Uncharacterized protein</fullName>
    </submittedName>
</protein>
<feature type="signal peptide" evidence="2">
    <location>
        <begin position="1"/>
        <end position="20"/>
    </location>
</feature>
<accession>A0A1R1I2R0</accession>
<evidence type="ECO:0000259" key="3">
    <source>
        <dbReference type="Pfam" id="PF25954"/>
    </source>
</evidence>
<dbReference type="GO" id="GO:1990281">
    <property type="term" value="C:efflux pump complex"/>
    <property type="evidence" value="ECO:0007669"/>
    <property type="project" value="TreeGrafter"/>
</dbReference>
<organism evidence="5 6">
    <name type="scientific">Azonexus hydrophilus</name>
    <dbReference type="NCBI Taxonomy" id="418702"/>
    <lineage>
        <taxon>Bacteria</taxon>
        <taxon>Pseudomonadati</taxon>
        <taxon>Pseudomonadota</taxon>
        <taxon>Betaproteobacteria</taxon>
        <taxon>Rhodocyclales</taxon>
        <taxon>Azonexaceae</taxon>
        <taxon>Azonexus</taxon>
    </lineage>
</organism>
<keyword evidence="2" id="KW-0732">Signal</keyword>
<evidence type="ECO:0000256" key="1">
    <source>
        <dbReference type="ARBA" id="ARBA00009477"/>
    </source>
</evidence>
<dbReference type="STRING" id="418702.BJN45_12250"/>
<dbReference type="Pfam" id="PF25954">
    <property type="entry name" value="Beta-barrel_RND_2"/>
    <property type="match status" value="1"/>
</dbReference>
<dbReference type="PANTHER" id="PTHR30469:SF15">
    <property type="entry name" value="HLYD FAMILY OF SECRETION PROTEINS"/>
    <property type="match status" value="1"/>
</dbReference>
<dbReference type="NCBIfam" id="TIGR01730">
    <property type="entry name" value="RND_mfp"/>
    <property type="match status" value="1"/>
</dbReference>
<feature type="domain" description="YknX-like C-terminal permuted SH3-like" evidence="4">
    <location>
        <begin position="287"/>
        <end position="351"/>
    </location>
</feature>
<dbReference type="SUPFAM" id="SSF111369">
    <property type="entry name" value="HlyD-like secretion proteins"/>
    <property type="match status" value="1"/>
</dbReference>
<dbReference type="InterPro" id="IPR058637">
    <property type="entry name" value="YknX-like_C"/>
</dbReference>
<gene>
    <name evidence="5" type="ORF">BJN45_12250</name>
</gene>
<feature type="chain" id="PRO_5013113848" evidence="2">
    <location>
        <begin position="21"/>
        <end position="362"/>
    </location>
</feature>
<proteinExistence type="inferred from homology"/>
<dbReference type="AlphaFoldDB" id="A0A1R1I2R0"/>
<keyword evidence="6" id="KW-1185">Reference proteome</keyword>
<name>A0A1R1I2R0_9RHOO</name>
<dbReference type="InterPro" id="IPR058792">
    <property type="entry name" value="Beta-barrel_RND_2"/>
</dbReference>
<dbReference type="EMBL" id="MTHD01000004">
    <property type="protein sequence ID" value="OMG53005.1"/>
    <property type="molecule type" value="Genomic_DNA"/>
</dbReference>
<dbReference type="Proteomes" id="UP000187526">
    <property type="component" value="Unassembled WGS sequence"/>
</dbReference>
<dbReference type="GO" id="GO:0015562">
    <property type="term" value="F:efflux transmembrane transporter activity"/>
    <property type="evidence" value="ECO:0007669"/>
    <property type="project" value="TreeGrafter"/>
</dbReference>
<comment type="caution">
    <text evidence="5">The sequence shown here is derived from an EMBL/GenBank/DDBJ whole genome shotgun (WGS) entry which is preliminary data.</text>
</comment>
<dbReference type="PANTHER" id="PTHR30469">
    <property type="entry name" value="MULTIDRUG RESISTANCE PROTEIN MDTA"/>
    <property type="match status" value="1"/>
</dbReference>
<dbReference type="Gene3D" id="2.40.50.100">
    <property type="match status" value="1"/>
</dbReference>
<dbReference type="Gene3D" id="1.10.287.470">
    <property type="entry name" value="Helix hairpin bin"/>
    <property type="match status" value="1"/>
</dbReference>
<sequence length="362" mass="38249">MSSAHRVLPTLLIATLPWLAACNPPPPAEELSRTVLVHIATPAPSAGTLFTGEVRARHEVELAFRVGGKIAARLADTGSEIRAGQPLARLDPNDLQLASGAAAAQLAAAESEVATSRAELERYTGLLAKKFVSQAAFDSRQHALNAALARHEQARAQSRISGNQVAYGTLSAEYPAVVSAVLADAGQVVAAGQPVFRIARPEEKEVLIAVPESRVEEIRKAKNFAVNLWADPKTVVAGELRELGAVADSQTRTYPARIRLIDPPPQVRLGMTARVILDQPASPSMLVPLSAVGDQGNGPFVWVVRDGKLEQRRVRVEAFREDGATISEGLQAGESVVVAGISRLSAGQSVIARAAPAPASQH</sequence>
<dbReference type="PROSITE" id="PS51257">
    <property type="entry name" value="PROKAR_LIPOPROTEIN"/>
    <property type="match status" value="1"/>
</dbReference>